<dbReference type="Gene3D" id="3.40.1810.10">
    <property type="entry name" value="Transcription factor, MADS-box"/>
    <property type="match status" value="1"/>
</dbReference>
<dbReference type="Proteomes" id="UP000193411">
    <property type="component" value="Unassembled WGS sequence"/>
</dbReference>
<keyword evidence="5" id="KW-0539">Nucleus</keyword>
<dbReference type="InterPro" id="IPR036879">
    <property type="entry name" value="TF_MADSbox_sf"/>
</dbReference>
<evidence type="ECO:0000256" key="4">
    <source>
        <dbReference type="ARBA" id="ARBA00023163"/>
    </source>
</evidence>
<dbReference type="SMART" id="SM00432">
    <property type="entry name" value="MADS"/>
    <property type="match status" value="1"/>
</dbReference>
<feature type="compositionally biased region" description="Low complexity" evidence="6">
    <location>
        <begin position="197"/>
        <end position="224"/>
    </location>
</feature>
<dbReference type="EMBL" id="MCFL01000034">
    <property type="protein sequence ID" value="ORZ33598.1"/>
    <property type="molecule type" value="Genomic_DNA"/>
</dbReference>
<feature type="region of interest" description="Disordered" evidence="6">
    <location>
        <begin position="302"/>
        <end position="340"/>
    </location>
</feature>
<comment type="caution">
    <text evidence="8">The sequence shown here is derived from an EMBL/GenBank/DDBJ whole genome shotgun (WGS) entry which is preliminary data.</text>
</comment>
<feature type="region of interest" description="Disordered" evidence="6">
    <location>
        <begin position="140"/>
        <end position="252"/>
    </location>
</feature>
<evidence type="ECO:0000313" key="8">
    <source>
        <dbReference type="EMBL" id="ORZ33598.1"/>
    </source>
</evidence>
<dbReference type="Pfam" id="PF00319">
    <property type="entry name" value="SRF-TF"/>
    <property type="match status" value="1"/>
</dbReference>
<dbReference type="GO" id="GO:0045944">
    <property type="term" value="P:positive regulation of transcription by RNA polymerase II"/>
    <property type="evidence" value="ECO:0007669"/>
    <property type="project" value="TreeGrafter"/>
</dbReference>
<gene>
    <name evidence="8" type="ORF">BCR44DRAFT_1194212</name>
</gene>
<dbReference type="InterPro" id="IPR002100">
    <property type="entry name" value="TF_MADSbox"/>
</dbReference>
<protein>
    <recommendedName>
        <fullName evidence="7">MADS-box domain-containing protein</fullName>
    </recommendedName>
</protein>
<proteinExistence type="predicted"/>
<keyword evidence="3" id="KW-0238">DNA-binding</keyword>
<dbReference type="AlphaFoldDB" id="A0A1Y2HG80"/>
<evidence type="ECO:0000256" key="2">
    <source>
        <dbReference type="ARBA" id="ARBA00023015"/>
    </source>
</evidence>
<dbReference type="STRING" id="765915.A0A1Y2HG80"/>
<comment type="subcellular location">
    <subcellularLocation>
        <location evidence="1">Nucleus</location>
    </subcellularLocation>
</comment>
<name>A0A1Y2HG80_9FUNG</name>
<organism evidence="8 9">
    <name type="scientific">Catenaria anguillulae PL171</name>
    <dbReference type="NCBI Taxonomy" id="765915"/>
    <lineage>
        <taxon>Eukaryota</taxon>
        <taxon>Fungi</taxon>
        <taxon>Fungi incertae sedis</taxon>
        <taxon>Blastocladiomycota</taxon>
        <taxon>Blastocladiomycetes</taxon>
        <taxon>Blastocladiales</taxon>
        <taxon>Catenariaceae</taxon>
        <taxon>Catenaria</taxon>
    </lineage>
</organism>
<accession>A0A1Y2HG80</accession>
<dbReference type="PRINTS" id="PR00404">
    <property type="entry name" value="MADSDOMAIN"/>
</dbReference>
<keyword evidence="4" id="KW-0804">Transcription</keyword>
<evidence type="ECO:0000256" key="6">
    <source>
        <dbReference type="SAM" id="MobiDB-lite"/>
    </source>
</evidence>
<dbReference type="GO" id="GO:0046983">
    <property type="term" value="F:protein dimerization activity"/>
    <property type="evidence" value="ECO:0007669"/>
    <property type="project" value="InterPro"/>
</dbReference>
<evidence type="ECO:0000256" key="3">
    <source>
        <dbReference type="ARBA" id="ARBA00023125"/>
    </source>
</evidence>
<feature type="compositionally biased region" description="Acidic residues" evidence="6">
    <location>
        <begin position="145"/>
        <end position="156"/>
    </location>
</feature>
<evidence type="ECO:0000259" key="7">
    <source>
        <dbReference type="PROSITE" id="PS50066"/>
    </source>
</evidence>
<evidence type="ECO:0000256" key="1">
    <source>
        <dbReference type="ARBA" id="ARBA00004123"/>
    </source>
</evidence>
<evidence type="ECO:0000256" key="5">
    <source>
        <dbReference type="ARBA" id="ARBA00023242"/>
    </source>
</evidence>
<dbReference type="GO" id="GO:0005634">
    <property type="term" value="C:nucleus"/>
    <property type="evidence" value="ECO:0007669"/>
    <property type="project" value="UniProtKB-SubCell"/>
</dbReference>
<dbReference type="PANTHER" id="PTHR11945">
    <property type="entry name" value="MADS BOX PROTEIN"/>
    <property type="match status" value="1"/>
</dbReference>
<feature type="compositionally biased region" description="Low complexity" evidence="6">
    <location>
        <begin position="307"/>
        <end position="340"/>
    </location>
</feature>
<dbReference type="PANTHER" id="PTHR11945:SF534">
    <property type="entry name" value="MYOCYTE-SPECIFIC ENHANCER FACTOR 2"/>
    <property type="match status" value="1"/>
</dbReference>
<dbReference type="GO" id="GO:0000981">
    <property type="term" value="F:DNA-binding transcription factor activity, RNA polymerase II-specific"/>
    <property type="evidence" value="ECO:0007669"/>
    <property type="project" value="TreeGrafter"/>
</dbReference>
<keyword evidence="9" id="KW-1185">Reference proteome</keyword>
<dbReference type="OrthoDB" id="1898716at2759"/>
<dbReference type="SUPFAM" id="SSF55455">
    <property type="entry name" value="SRF-like"/>
    <property type="match status" value="1"/>
</dbReference>
<keyword evidence="2" id="KW-0805">Transcription regulation</keyword>
<feature type="region of interest" description="Disordered" evidence="6">
    <location>
        <begin position="447"/>
        <end position="469"/>
    </location>
</feature>
<feature type="domain" description="MADS-box" evidence="7">
    <location>
        <begin position="4"/>
        <end position="64"/>
    </location>
</feature>
<evidence type="ECO:0000313" key="9">
    <source>
        <dbReference type="Proteomes" id="UP000193411"/>
    </source>
</evidence>
<dbReference type="GO" id="GO:0000978">
    <property type="term" value="F:RNA polymerase II cis-regulatory region sequence-specific DNA binding"/>
    <property type="evidence" value="ECO:0007669"/>
    <property type="project" value="TreeGrafter"/>
</dbReference>
<reference evidence="8 9" key="1">
    <citation type="submission" date="2016-07" db="EMBL/GenBank/DDBJ databases">
        <title>Pervasive Adenine N6-methylation of Active Genes in Fungi.</title>
        <authorList>
            <consortium name="DOE Joint Genome Institute"/>
            <person name="Mondo S.J."/>
            <person name="Dannebaum R.O."/>
            <person name="Kuo R.C."/>
            <person name="Labutti K."/>
            <person name="Haridas S."/>
            <person name="Kuo A."/>
            <person name="Salamov A."/>
            <person name="Ahrendt S.R."/>
            <person name="Lipzen A."/>
            <person name="Sullivan W."/>
            <person name="Andreopoulos W.B."/>
            <person name="Clum A."/>
            <person name="Lindquist E."/>
            <person name="Daum C."/>
            <person name="Ramamoorthy G.K."/>
            <person name="Gryganskyi A."/>
            <person name="Culley D."/>
            <person name="Magnuson J.K."/>
            <person name="James T.Y."/>
            <person name="O'Malley M.A."/>
            <person name="Stajich J.E."/>
            <person name="Spatafora J.W."/>
            <person name="Visel A."/>
            <person name="Grigoriev I.V."/>
        </authorList>
    </citation>
    <scope>NUCLEOTIDE SEQUENCE [LARGE SCALE GENOMIC DNA]</scope>
    <source>
        <strain evidence="8 9">PL171</strain>
    </source>
</reference>
<dbReference type="PROSITE" id="PS50066">
    <property type="entry name" value="MADS_BOX_2"/>
    <property type="match status" value="1"/>
</dbReference>
<sequence>MAPQPPRRTTIAPINNAKNRRVTFAKRRNGIFKKAYELGVLCSCEIVVVIRDVRGRVHQFSAVFPDDSARATTAASDTSADDDQASVLLPREPTSIVPRAHTDDGARLLAKIVAGEAGPVAESRGPSFYDKGKPPMFVIGGESNAGDDDEDDEELADASSLSTPTGVGHDHWRANISMPPTTSQPHPSFGALMSTYSPPNAASAAPVPPVSRISTRSKSSSSRTPGRKRGIPACASFSPPSSMERAGSSQLSPLERQSFQHPAFTPPFAAANPMGMMGYRHLQGEHVGSPFMYLSQEESALLSNPQSTTSSWSSMPTTSMSSGPAGYPTSSSSTSLPPSSSPSFALYPSPHISPVAIATGASPPTVDPFAAQSLHSPTPVLEHHWQQQLAAWPMSGPHVPPNVPATGYTSQGAYLDGSAVAHFALHSSAPAPPFHPAVSFERNMTRRAASTVDSDPAVTGSQSSVEPPSVTVEPFLSFFDQQFHPDKSPES</sequence>